<name>A0ACB8AR67_9AGAM</name>
<sequence length="199" mass="22871">MATQTHSNKPLTAAIVEDHQEMYGYYDQYKKAEGDADAQGRWGRQLTWEIARHAVGEEIIVYPLMEKHLGEEGLQLANHDRDEHQVVKELLSRLESLNAGTEEYDSTISKVMTHLHSHNDDEEQKDLPKLEQKLHPDHSQEAANQFERTKQFVPTRAHPMAPNKPPYETFVGFLAAPIDKLKDYFSSFPTEEMKQKAGM</sequence>
<gene>
    <name evidence="1" type="ORF">BJ138DRAFT_997599</name>
</gene>
<protein>
    <submittedName>
        <fullName evidence="1">Uncharacterized protein</fullName>
    </submittedName>
</protein>
<organism evidence="1 2">
    <name type="scientific">Hygrophoropsis aurantiaca</name>
    <dbReference type="NCBI Taxonomy" id="72124"/>
    <lineage>
        <taxon>Eukaryota</taxon>
        <taxon>Fungi</taxon>
        <taxon>Dikarya</taxon>
        <taxon>Basidiomycota</taxon>
        <taxon>Agaricomycotina</taxon>
        <taxon>Agaricomycetes</taxon>
        <taxon>Agaricomycetidae</taxon>
        <taxon>Boletales</taxon>
        <taxon>Coniophorineae</taxon>
        <taxon>Hygrophoropsidaceae</taxon>
        <taxon>Hygrophoropsis</taxon>
    </lineage>
</organism>
<evidence type="ECO:0000313" key="2">
    <source>
        <dbReference type="Proteomes" id="UP000790377"/>
    </source>
</evidence>
<comment type="caution">
    <text evidence="1">The sequence shown here is derived from an EMBL/GenBank/DDBJ whole genome shotgun (WGS) entry which is preliminary data.</text>
</comment>
<accession>A0ACB8AR67</accession>
<dbReference type="EMBL" id="MU267599">
    <property type="protein sequence ID" value="KAH7915518.1"/>
    <property type="molecule type" value="Genomic_DNA"/>
</dbReference>
<evidence type="ECO:0000313" key="1">
    <source>
        <dbReference type="EMBL" id="KAH7915518.1"/>
    </source>
</evidence>
<keyword evidence="2" id="KW-1185">Reference proteome</keyword>
<proteinExistence type="predicted"/>
<reference evidence="1" key="1">
    <citation type="journal article" date="2021" name="New Phytol.">
        <title>Evolutionary innovations through gain and loss of genes in the ectomycorrhizal Boletales.</title>
        <authorList>
            <person name="Wu G."/>
            <person name="Miyauchi S."/>
            <person name="Morin E."/>
            <person name="Kuo A."/>
            <person name="Drula E."/>
            <person name="Varga T."/>
            <person name="Kohler A."/>
            <person name="Feng B."/>
            <person name="Cao Y."/>
            <person name="Lipzen A."/>
            <person name="Daum C."/>
            <person name="Hundley H."/>
            <person name="Pangilinan J."/>
            <person name="Johnson J."/>
            <person name="Barry K."/>
            <person name="LaButti K."/>
            <person name="Ng V."/>
            <person name="Ahrendt S."/>
            <person name="Min B."/>
            <person name="Choi I.G."/>
            <person name="Park H."/>
            <person name="Plett J.M."/>
            <person name="Magnuson J."/>
            <person name="Spatafora J.W."/>
            <person name="Nagy L.G."/>
            <person name="Henrissat B."/>
            <person name="Grigoriev I.V."/>
            <person name="Yang Z.L."/>
            <person name="Xu J."/>
            <person name="Martin F.M."/>
        </authorList>
    </citation>
    <scope>NUCLEOTIDE SEQUENCE</scope>
    <source>
        <strain evidence="1">ATCC 28755</strain>
    </source>
</reference>
<dbReference type="Proteomes" id="UP000790377">
    <property type="component" value="Unassembled WGS sequence"/>
</dbReference>